<dbReference type="AlphaFoldDB" id="A0A7W7NU76"/>
<comment type="caution">
    <text evidence="2">The sequence shown here is derived from an EMBL/GenBank/DDBJ whole genome shotgun (WGS) entry which is preliminary data.</text>
</comment>
<keyword evidence="1" id="KW-0812">Transmembrane</keyword>
<proteinExistence type="predicted"/>
<gene>
    <name evidence="2" type="ORF">HNO88_000550</name>
</gene>
<accession>A0A7W7NU76</accession>
<feature type="transmembrane region" description="Helical" evidence="1">
    <location>
        <begin position="82"/>
        <end position="101"/>
    </location>
</feature>
<reference evidence="2 3" key="1">
    <citation type="submission" date="2020-08" db="EMBL/GenBank/DDBJ databases">
        <title>Functional genomics of gut bacteria from endangered species of beetles.</title>
        <authorList>
            <person name="Carlos-Shanley C."/>
        </authorList>
    </citation>
    <scope>NUCLEOTIDE SEQUENCE [LARGE SCALE GENOMIC DNA]</scope>
    <source>
        <strain evidence="2 3">S00245</strain>
    </source>
</reference>
<sequence length="499" mass="52840">MIAIPSSTREAIRAFAAPRVLALLLAGIALLHLLLSWSGGLSNDASMQWAQIAANRLNDWHPPAMTRLWQALGVFGPGPVPLLVLSILLYWSGVAVLALTLARLGRSGAALAAIAVGVIAAAVWFDPIGKDSLLTSFFLLGYGLLLRARSGGGVRHGLIAGGVLLIVCGVLMRHNAAFAAGPALILAFAPQLLRRLWLSLLISAAVTALLAVGVQLSSRHVFGAEPSRVEDSLLLFDLLGIAHGADDPAVFGPASRISRNDVARCYSPVMWDTMAPWGRCAWFPAKAGARLLDQREIIAGQVPPPSDFKARWIAAVVRHPLAYVVHRTRHMNAELLLFTSTKPRNGIVPVTPAELGAPPRESLPRLTAKYTLGVVFIPAVVVATAIGAFAILFARTRRRDPLDPLAWTALSMSAAGLLYAGSYAIVGVATAPRYFLLTAALSGVALAAALSDEGLRAMLRERRGLTLLCLALPLLAIAGAEIGRVFVPIPPSTLLLPEN</sequence>
<feature type="transmembrane region" description="Helical" evidence="1">
    <location>
        <begin position="434"/>
        <end position="452"/>
    </location>
</feature>
<evidence type="ECO:0008006" key="4">
    <source>
        <dbReference type="Google" id="ProtNLM"/>
    </source>
</evidence>
<organism evidence="2 3">
    <name type="scientific">Novosphingobium chloroacetimidivorans</name>
    <dbReference type="NCBI Taxonomy" id="1428314"/>
    <lineage>
        <taxon>Bacteria</taxon>
        <taxon>Pseudomonadati</taxon>
        <taxon>Pseudomonadota</taxon>
        <taxon>Alphaproteobacteria</taxon>
        <taxon>Sphingomonadales</taxon>
        <taxon>Sphingomonadaceae</taxon>
        <taxon>Novosphingobium</taxon>
    </lineage>
</organism>
<dbReference type="RefSeq" id="WP_184242543.1">
    <property type="nucleotide sequence ID" value="NZ_JACHLR010000002.1"/>
</dbReference>
<feature type="transmembrane region" description="Helical" evidence="1">
    <location>
        <begin position="20"/>
        <end position="39"/>
    </location>
</feature>
<feature type="transmembrane region" description="Helical" evidence="1">
    <location>
        <begin position="108"/>
        <end position="125"/>
    </location>
</feature>
<feature type="transmembrane region" description="Helical" evidence="1">
    <location>
        <begin position="405"/>
        <end position="428"/>
    </location>
</feature>
<evidence type="ECO:0000313" key="2">
    <source>
        <dbReference type="EMBL" id="MBB4857243.1"/>
    </source>
</evidence>
<dbReference type="Proteomes" id="UP000555448">
    <property type="component" value="Unassembled WGS sequence"/>
</dbReference>
<feature type="transmembrane region" description="Helical" evidence="1">
    <location>
        <begin position="196"/>
        <end position="216"/>
    </location>
</feature>
<protein>
    <recommendedName>
        <fullName evidence="4">Glycosyltransferase RgtA/B/C/D-like domain-containing protein</fullName>
    </recommendedName>
</protein>
<keyword evidence="3" id="KW-1185">Reference proteome</keyword>
<keyword evidence="1" id="KW-0472">Membrane</keyword>
<name>A0A7W7NU76_9SPHN</name>
<keyword evidence="1" id="KW-1133">Transmembrane helix</keyword>
<evidence type="ECO:0000313" key="3">
    <source>
        <dbReference type="Proteomes" id="UP000555448"/>
    </source>
</evidence>
<feature type="transmembrane region" description="Helical" evidence="1">
    <location>
        <begin position="370"/>
        <end position="393"/>
    </location>
</feature>
<dbReference type="EMBL" id="JACHLR010000002">
    <property type="protein sequence ID" value="MBB4857243.1"/>
    <property type="molecule type" value="Genomic_DNA"/>
</dbReference>
<feature type="transmembrane region" description="Helical" evidence="1">
    <location>
        <begin position="158"/>
        <end position="189"/>
    </location>
</feature>
<feature type="transmembrane region" description="Helical" evidence="1">
    <location>
        <begin position="464"/>
        <end position="487"/>
    </location>
</feature>
<evidence type="ECO:0000256" key="1">
    <source>
        <dbReference type="SAM" id="Phobius"/>
    </source>
</evidence>